<dbReference type="Proteomes" id="UP001221189">
    <property type="component" value="Unassembled WGS sequence"/>
</dbReference>
<accession>A0ABT5KDF2</accession>
<organism evidence="2 3">
    <name type="scientific">Roseateles albus</name>
    <dbReference type="NCBI Taxonomy" id="2987525"/>
    <lineage>
        <taxon>Bacteria</taxon>
        <taxon>Pseudomonadati</taxon>
        <taxon>Pseudomonadota</taxon>
        <taxon>Betaproteobacteria</taxon>
        <taxon>Burkholderiales</taxon>
        <taxon>Sphaerotilaceae</taxon>
        <taxon>Roseateles</taxon>
    </lineage>
</organism>
<dbReference type="EMBL" id="JAQQXT010000005">
    <property type="protein sequence ID" value="MDC8771958.1"/>
    <property type="molecule type" value="Genomic_DNA"/>
</dbReference>
<keyword evidence="1" id="KW-0812">Transmembrane</keyword>
<keyword evidence="1" id="KW-0472">Membrane</keyword>
<keyword evidence="3" id="KW-1185">Reference proteome</keyword>
<evidence type="ECO:0000256" key="1">
    <source>
        <dbReference type="SAM" id="Phobius"/>
    </source>
</evidence>
<feature type="transmembrane region" description="Helical" evidence="1">
    <location>
        <begin position="12"/>
        <end position="32"/>
    </location>
</feature>
<sequence length="45" mass="4803">MTIFPTGLFFSLHWALGVAAIAIAPSTMLAYVSRKYPLVAGPKHG</sequence>
<comment type="caution">
    <text evidence="2">The sequence shown here is derived from an EMBL/GenBank/DDBJ whole genome shotgun (WGS) entry which is preliminary data.</text>
</comment>
<reference evidence="2 3" key="1">
    <citation type="submission" date="2022-10" db="EMBL/GenBank/DDBJ databases">
        <title>Paucibacter sp. hw1 Genome sequencing.</title>
        <authorList>
            <person name="Park S."/>
        </authorList>
    </citation>
    <scope>NUCLEOTIDE SEQUENCE [LARGE SCALE GENOMIC DNA]</scope>
    <source>
        <strain evidence="3">hw1</strain>
    </source>
</reference>
<protein>
    <submittedName>
        <fullName evidence="2">Uncharacterized protein</fullName>
    </submittedName>
</protein>
<gene>
    <name evidence="2" type="ORF">PRZ03_10285</name>
</gene>
<evidence type="ECO:0000313" key="3">
    <source>
        <dbReference type="Proteomes" id="UP001221189"/>
    </source>
</evidence>
<proteinExistence type="predicted"/>
<keyword evidence="1" id="KW-1133">Transmembrane helix</keyword>
<evidence type="ECO:0000313" key="2">
    <source>
        <dbReference type="EMBL" id="MDC8771958.1"/>
    </source>
</evidence>
<name>A0ABT5KDF2_9BURK</name>